<dbReference type="CDD" id="cd03801">
    <property type="entry name" value="GT4_PimA-like"/>
    <property type="match status" value="1"/>
</dbReference>
<accession>A0A162LY62</accession>
<dbReference type="OrthoDB" id="9790710at2"/>
<evidence type="ECO:0000313" key="3">
    <source>
        <dbReference type="EMBL" id="KYO57545.1"/>
    </source>
</evidence>
<dbReference type="AlphaFoldDB" id="A0A162LY62"/>
<dbReference type="SUPFAM" id="SSF53756">
    <property type="entry name" value="UDP-Glycosyltransferase/glycogen phosphorylase"/>
    <property type="match status" value="1"/>
</dbReference>
<dbReference type="EMBL" id="LPZR01000015">
    <property type="protein sequence ID" value="KYO57545.1"/>
    <property type="molecule type" value="Genomic_DNA"/>
</dbReference>
<keyword evidence="2" id="KW-0808">Transferase</keyword>
<dbReference type="RefSeq" id="WP_062761434.1">
    <property type="nucleotide sequence ID" value="NZ_CP121045.1"/>
</dbReference>
<dbReference type="Proteomes" id="UP000075787">
    <property type="component" value="Unassembled WGS sequence"/>
</dbReference>
<evidence type="ECO:0000256" key="2">
    <source>
        <dbReference type="ARBA" id="ARBA00022679"/>
    </source>
</evidence>
<dbReference type="Gene3D" id="3.40.50.2000">
    <property type="entry name" value="Glycogen Phosphorylase B"/>
    <property type="match status" value="2"/>
</dbReference>
<protein>
    <submittedName>
        <fullName evidence="3">Uncharacterized protein</fullName>
    </submittedName>
</protein>
<name>A0A162LY62_9PROT</name>
<keyword evidence="1" id="KW-0328">Glycosyltransferase</keyword>
<dbReference type="PANTHER" id="PTHR12526">
    <property type="entry name" value="GLYCOSYLTRANSFERASE"/>
    <property type="match status" value="1"/>
</dbReference>
<gene>
    <name evidence="3" type="ORF">AUP44_19660</name>
</gene>
<evidence type="ECO:0000313" key="4">
    <source>
        <dbReference type="Proteomes" id="UP000075787"/>
    </source>
</evidence>
<dbReference type="GeneID" id="97244226"/>
<dbReference type="GO" id="GO:0016757">
    <property type="term" value="F:glycosyltransferase activity"/>
    <property type="evidence" value="ECO:0007669"/>
    <property type="project" value="UniProtKB-KW"/>
</dbReference>
<dbReference type="Pfam" id="PF13692">
    <property type="entry name" value="Glyco_trans_1_4"/>
    <property type="match status" value="1"/>
</dbReference>
<sequence length="355" mass="36787">MLDPVDLLLAVPGPVDLATGGYVYDRRIMAAAAGLGVVVETLALPGGPPPVGPSALAMLRDRLAAGPVRALLIDGLALPGLAPLLDEITPAGSGGPRRIALVHHPCALETGLAPQVAADLARLERAALARVDAVVATSPATAALLRDQRWTDLPVRVIEPGLSVEPLPHQAARDGALRLLTVASLTPRKAHEDLVAALGQIGRDHDWRLDLVGPDTLDPPHAARVRAAIRAAGLGDRIRLHGVLSGDDLARRYAAADVFVLPSRFEGYGMAFAEALAAGLPVVAARAGAVPELVPDSAGILVPPGDVDALAEALRRLMADAGLRGRLARAAAEAGARLPRWPDQARRLATLISEV</sequence>
<comment type="caution">
    <text evidence="3">The sequence shown here is derived from an EMBL/GenBank/DDBJ whole genome shotgun (WGS) entry which is preliminary data.</text>
</comment>
<evidence type="ECO:0000256" key="1">
    <source>
        <dbReference type="ARBA" id="ARBA00022676"/>
    </source>
</evidence>
<organism evidence="3 4">
    <name type="scientific">Tistrella mobilis</name>
    <dbReference type="NCBI Taxonomy" id="171437"/>
    <lineage>
        <taxon>Bacteria</taxon>
        <taxon>Pseudomonadati</taxon>
        <taxon>Pseudomonadota</taxon>
        <taxon>Alphaproteobacteria</taxon>
        <taxon>Geminicoccales</taxon>
        <taxon>Geminicoccaceae</taxon>
        <taxon>Tistrella</taxon>
    </lineage>
</organism>
<dbReference type="PANTHER" id="PTHR12526:SF510">
    <property type="entry name" value="D-INOSITOL 3-PHOSPHATE GLYCOSYLTRANSFERASE"/>
    <property type="match status" value="1"/>
</dbReference>
<reference evidence="3 4" key="1">
    <citation type="submission" date="2015-12" db="EMBL/GenBank/DDBJ databases">
        <title>Genome sequence of Tistrella mobilis MCCC 1A02139.</title>
        <authorList>
            <person name="Lu L."/>
            <person name="Lai Q."/>
            <person name="Shao Z."/>
            <person name="Qian P."/>
        </authorList>
    </citation>
    <scope>NUCLEOTIDE SEQUENCE [LARGE SCALE GENOMIC DNA]</scope>
    <source>
        <strain evidence="3 4">MCCC 1A02139</strain>
    </source>
</reference>
<proteinExistence type="predicted"/>